<name>V9SFZ9_9VIRU</name>
<reference evidence="1 2" key="1">
    <citation type="journal article" date="2014" name="Arch. Virol.">
        <title>Complete genome sequence of Tunisvirus, a new member of the proposed family Marseilleviridae.</title>
        <authorList>
            <person name="Aherfi S."/>
            <person name="Boughalmi M."/>
            <person name="Pagnier I."/>
            <person name="Fournous G."/>
            <person name="La Scola B."/>
            <person name="Raoult D."/>
            <person name="Colson P."/>
        </authorList>
    </citation>
    <scope>NUCLEOTIDE SEQUENCE [LARGE SCALE GENOMIC DNA]</scope>
    <source>
        <strain evidence="1 2">U484</strain>
    </source>
</reference>
<sequence length="100" mass="11988">MFSSGKKRRCVDDCIYRGYSTISGNAKDMVRIMDQINKEGHLRTICKQKCHTIENSRAYQRCERRVKEEYKDAPRKERDNFVKEECENDLRVRLTKAVFY</sequence>
<protein>
    <submittedName>
        <fullName evidence="1">Uncharacterized protein</fullName>
    </submittedName>
</protein>
<organism evidence="1 2">
    <name type="scientific">Tunisvirus fontaine2</name>
    <dbReference type="NCBI Taxonomy" id="1421067"/>
    <lineage>
        <taxon>Viruses</taxon>
        <taxon>Varidnaviria</taxon>
        <taxon>Bamfordvirae</taxon>
        <taxon>Nucleocytoviricota</taxon>
        <taxon>Megaviricetes</taxon>
        <taxon>Pimascovirales</taxon>
        <taxon>Pimascovirales incertae sedis</taxon>
        <taxon>Marseilleviridae</taxon>
        <taxon>Losannavirus</taxon>
        <taxon>Losannavirus tunisense</taxon>
    </lineage>
</organism>
<evidence type="ECO:0000313" key="1">
    <source>
        <dbReference type="EMBL" id="AHC54809.1"/>
    </source>
</evidence>
<keyword evidence="2" id="KW-1185">Reference proteome</keyword>
<dbReference type="EMBL" id="KF483846">
    <property type="protein sequence ID" value="AHC54809.1"/>
    <property type="molecule type" value="Genomic_DNA"/>
</dbReference>
<dbReference type="Proteomes" id="UP000232615">
    <property type="component" value="Segment"/>
</dbReference>
<gene>
    <name evidence="1" type="ORF">TNS_ORF91</name>
</gene>
<evidence type="ECO:0000313" key="2">
    <source>
        <dbReference type="Proteomes" id="UP000232615"/>
    </source>
</evidence>
<accession>V9SFZ9</accession>
<proteinExistence type="predicted"/>